<accession>A0A174ZMV2</accession>
<dbReference type="Gene3D" id="3.40.50.150">
    <property type="entry name" value="Vaccinia Virus protein VP39"/>
    <property type="match status" value="1"/>
</dbReference>
<reference evidence="2 3" key="1">
    <citation type="submission" date="2015-09" db="EMBL/GenBank/DDBJ databases">
        <authorList>
            <consortium name="Pathogen Informatics"/>
        </authorList>
    </citation>
    <scope>NUCLEOTIDE SEQUENCE [LARGE SCALE GENOMIC DNA]</scope>
    <source>
        <strain evidence="2 3">2789STDY5834928</strain>
    </source>
</reference>
<protein>
    <submittedName>
        <fullName evidence="2">N5-glutamine S-adenosyl-L-methionine-dependent methyltransferase</fullName>
    </submittedName>
</protein>
<organism evidence="2 3">
    <name type="scientific">[Eubacterium] siraeum</name>
    <dbReference type="NCBI Taxonomy" id="39492"/>
    <lineage>
        <taxon>Bacteria</taxon>
        <taxon>Bacillati</taxon>
        <taxon>Bacillota</taxon>
        <taxon>Clostridia</taxon>
        <taxon>Eubacteriales</taxon>
        <taxon>Oscillospiraceae</taxon>
        <taxon>Oscillospiraceae incertae sedis</taxon>
    </lineage>
</organism>
<evidence type="ECO:0000313" key="3">
    <source>
        <dbReference type="Proteomes" id="UP000095662"/>
    </source>
</evidence>
<sequence length="245" mass="27307">MAEKYESFDLSGTKIYVSEDHRFGTDAFLLADFADPAPHHKVCDLCTGCGIIPLIMCRNISKKPPKEIYGVEIMPEAVELFDKSVAENNLSDRIKPVLCDLKDPQGVPREYFDIVTVNPPYWKKGSGEERLSDAQAAARHEILCNIDDVMKTASSLLKFGGSLKLCQIPLRLADVICSMRSHGIEPKVMQNVVNRKGGKPWLVLISGKKGGKPGMELLPDFEVYSDNGYSDEMNRIYYGTKMKKG</sequence>
<dbReference type="PANTHER" id="PTHR47739:SF1">
    <property type="entry name" value="TRNA1(VAL) (ADENINE(37)-N6)-METHYLTRANSFERASE"/>
    <property type="match status" value="1"/>
</dbReference>
<dbReference type="SUPFAM" id="SSF53335">
    <property type="entry name" value="S-adenosyl-L-methionine-dependent methyltransferases"/>
    <property type="match status" value="1"/>
</dbReference>
<dbReference type="Proteomes" id="UP000095662">
    <property type="component" value="Unassembled WGS sequence"/>
</dbReference>
<evidence type="ECO:0000259" key="1">
    <source>
        <dbReference type="Pfam" id="PF05175"/>
    </source>
</evidence>
<dbReference type="GO" id="GO:0032259">
    <property type="term" value="P:methylation"/>
    <property type="evidence" value="ECO:0007669"/>
    <property type="project" value="UniProtKB-KW"/>
</dbReference>
<keyword evidence="2" id="KW-0489">Methyltransferase</keyword>
<proteinExistence type="predicted"/>
<dbReference type="EMBL" id="CZBY01000008">
    <property type="protein sequence ID" value="CUQ86229.1"/>
    <property type="molecule type" value="Genomic_DNA"/>
</dbReference>
<dbReference type="PANTHER" id="PTHR47739">
    <property type="entry name" value="TRNA1(VAL) (ADENINE(37)-N6)-METHYLTRANSFERASE"/>
    <property type="match status" value="1"/>
</dbReference>
<keyword evidence="2" id="KW-0808">Transferase</keyword>
<dbReference type="InterPro" id="IPR050210">
    <property type="entry name" value="tRNA_Adenine-N(6)_MTase"/>
</dbReference>
<evidence type="ECO:0000313" key="2">
    <source>
        <dbReference type="EMBL" id="CUQ86229.1"/>
    </source>
</evidence>
<dbReference type="InterPro" id="IPR007848">
    <property type="entry name" value="Small_mtfrase_dom"/>
</dbReference>
<gene>
    <name evidence="2" type="ORF">ERS852540_01257</name>
</gene>
<dbReference type="Pfam" id="PF05175">
    <property type="entry name" value="MTS"/>
    <property type="match status" value="1"/>
</dbReference>
<dbReference type="InterPro" id="IPR029063">
    <property type="entry name" value="SAM-dependent_MTases_sf"/>
</dbReference>
<dbReference type="GO" id="GO:0008168">
    <property type="term" value="F:methyltransferase activity"/>
    <property type="evidence" value="ECO:0007669"/>
    <property type="project" value="UniProtKB-KW"/>
</dbReference>
<dbReference type="STRING" id="39492.ERS852540_01257"/>
<name>A0A174ZMV2_9FIRM</name>
<dbReference type="CDD" id="cd02440">
    <property type="entry name" value="AdoMet_MTases"/>
    <property type="match status" value="1"/>
</dbReference>
<dbReference type="OrthoDB" id="9777257at2"/>
<feature type="domain" description="Methyltransferase small" evidence="1">
    <location>
        <begin position="27"/>
        <end position="126"/>
    </location>
</feature>
<dbReference type="AlphaFoldDB" id="A0A174ZMV2"/>